<dbReference type="Proteomes" id="UP000560081">
    <property type="component" value="Unassembled WGS sequence"/>
</dbReference>
<evidence type="ECO:0000313" key="2">
    <source>
        <dbReference type="EMBL" id="MBB4883937.1"/>
    </source>
</evidence>
<gene>
    <name evidence="2" type="ORF">BJ976_002288</name>
</gene>
<sequence length="222" mass="23544">MTTTDLPDAVPSGAAPSEEEPREPTLYRATASAAHRLQAAVLGADDAAAASARATLSRLRCAVAQEPGEDPLAWNAVAEDLLGELPPQDLGRGDAPSPAEWAAFVAITLFAAHQQSQRAPMHVKGMSVGAAAARLRRATESGSIKQRLDAVMVSATPRALRYHLRSLVSLFAAHGIPLDYGALAEDLRRLRQPARRSGVLLRWGRDYAAGLSRSRAAEPNDA</sequence>
<dbReference type="EMBL" id="JACHMC010000001">
    <property type="protein sequence ID" value="MBB4883937.1"/>
    <property type="molecule type" value="Genomic_DNA"/>
</dbReference>
<dbReference type="Gene3D" id="1.10.520.40">
    <property type="entry name" value="CRISPR-associated protein Cse2"/>
    <property type="match status" value="1"/>
</dbReference>
<name>A0A7W7PBV9_9MICC</name>
<dbReference type="AlphaFoldDB" id="A0A7W7PBV9"/>
<evidence type="ECO:0000256" key="1">
    <source>
        <dbReference type="SAM" id="MobiDB-lite"/>
    </source>
</evidence>
<organism evidence="2 3">
    <name type="scientific">Micrococcus flavus</name>
    <dbReference type="NCBI Taxonomy" id="384602"/>
    <lineage>
        <taxon>Bacteria</taxon>
        <taxon>Bacillati</taxon>
        <taxon>Actinomycetota</taxon>
        <taxon>Actinomycetes</taxon>
        <taxon>Micrococcales</taxon>
        <taxon>Micrococcaceae</taxon>
        <taxon>Micrococcus</taxon>
    </lineage>
</organism>
<feature type="region of interest" description="Disordered" evidence="1">
    <location>
        <begin position="1"/>
        <end position="24"/>
    </location>
</feature>
<accession>A0A7W7PBV9</accession>
<dbReference type="InterPro" id="IPR013382">
    <property type="entry name" value="CRISPR-assoc_prot_Cse2"/>
</dbReference>
<reference evidence="2 3" key="1">
    <citation type="submission" date="2020-08" db="EMBL/GenBank/DDBJ databases">
        <title>Sequencing the genomes of 1000 actinobacteria strains.</title>
        <authorList>
            <person name="Klenk H.-P."/>
        </authorList>
    </citation>
    <scope>NUCLEOTIDE SEQUENCE [LARGE SCALE GENOMIC DNA]</scope>
    <source>
        <strain evidence="2 3">DSM 19079</strain>
    </source>
</reference>
<proteinExistence type="predicted"/>
<keyword evidence="3" id="KW-1185">Reference proteome</keyword>
<dbReference type="NCBIfam" id="TIGR02548">
    <property type="entry name" value="casB_cse2"/>
    <property type="match status" value="1"/>
</dbReference>
<comment type="caution">
    <text evidence="2">The sequence shown here is derived from an EMBL/GenBank/DDBJ whole genome shotgun (WGS) entry which is preliminary data.</text>
</comment>
<dbReference type="RefSeq" id="WP_167736951.1">
    <property type="nucleotide sequence ID" value="NZ_BMLA01000007.1"/>
</dbReference>
<dbReference type="Pfam" id="PF09485">
    <property type="entry name" value="CRISPR_Cse2"/>
    <property type="match status" value="1"/>
</dbReference>
<dbReference type="CDD" id="cd09731">
    <property type="entry name" value="Cse2_I-E"/>
    <property type="match status" value="1"/>
</dbReference>
<evidence type="ECO:0000313" key="3">
    <source>
        <dbReference type="Proteomes" id="UP000560081"/>
    </source>
</evidence>
<dbReference type="InterPro" id="IPR038287">
    <property type="entry name" value="Cse2_sf"/>
</dbReference>
<protein>
    <submittedName>
        <fullName evidence="2">CRISPR system Cascade subunit CasB</fullName>
    </submittedName>
</protein>